<evidence type="ECO:0000313" key="2">
    <source>
        <dbReference type="Proteomes" id="UP001497535"/>
    </source>
</evidence>
<reference evidence="1" key="1">
    <citation type="submission" date="2023-11" db="EMBL/GenBank/DDBJ databases">
        <authorList>
            <person name="Poullet M."/>
        </authorList>
    </citation>
    <scope>NUCLEOTIDE SEQUENCE</scope>
    <source>
        <strain evidence="1">E1834</strain>
    </source>
</reference>
<proteinExistence type="predicted"/>
<accession>A0ACB0Z322</accession>
<name>A0ACB0Z322_MELEN</name>
<gene>
    <name evidence="1" type="ORF">MENTE1834_LOCUS19891</name>
</gene>
<sequence length="339" mass="39532">MFSSLKRANYNVIEEVEDENEPGTLKSMELGRVTDIKLIEEEEVEEECHQHFESSAPPIHHGVAVSFSGKGDAELQASSDPAAEWDHIKDVDQFFAYIYEYYQQRGLTCIALRSLFSLLRFAFVVLFSTFLVNCVDYDNAFIPRCYARINPLMSLALFLAALFWLAHLFRIFCRLVQFSEIRRFFISQLEIADSEMQNLTWAQVVERLCGVQKRLHLIVNREAITPLDVCQRILRHKNYFVALVYYNILPPRIRLPFFGHVHYLSNGLRFNLEWLLFWGPWSPWKGPYALKDEFKDPAKLPMIGNSPTPTNFNNNVYCKFNILPICICLSITIFILFLF</sequence>
<dbReference type="Proteomes" id="UP001497535">
    <property type="component" value="Unassembled WGS sequence"/>
</dbReference>
<comment type="caution">
    <text evidence="1">The sequence shown here is derived from an EMBL/GenBank/DDBJ whole genome shotgun (WGS) entry which is preliminary data.</text>
</comment>
<dbReference type="EMBL" id="CAVMJV010000023">
    <property type="protein sequence ID" value="CAK5073243.1"/>
    <property type="molecule type" value="Genomic_DNA"/>
</dbReference>
<keyword evidence="2" id="KW-1185">Reference proteome</keyword>
<protein>
    <submittedName>
        <fullName evidence="1">Uncharacterized protein</fullName>
    </submittedName>
</protein>
<evidence type="ECO:0000313" key="1">
    <source>
        <dbReference type="EMBL" id="CAK5073243.1"/>
    </source>
</evidence>
<organism evidence="1 2">
    <name type="scientific">Meloidogyne enterolobii</name>
    <name type="common">Root-knot nematode worm</name>
    <name type="synonym">Meloidogyne mayaguensis</name>
    <dbReference type="NCBI Taxonomy" id="390850"/>
    <lineage>
        <taxon>Eukaryota</taxon>
        <taxon>Metazoa</taxon>
        <taxon>Ecdysozoa</taxon>
        <taxon>Nematoda</taxon>
        <taxon>Chromadorea</taxon>
        <taxon>Rhabditida</taxon>
        <taxon>Tylenchina</taxon>
        <taxon>Tylenchomorpha</taxon>
        <taxon>Tylenchoidea</taxon>
        <taxon>Meloidogynidae</taxon>
        <taxon>Meloidogyninae</taxon>
        <taxon>Meloidogyne</taxon>
    </lineage>
</organism>